<dbReference type="InterPro" id="IPR022025">
    <property type="entry name" value="Amidoligase_2"/>
</dbReference>
<evidence type="ECO:0000313" key="2">
    <source>
        <dbReference type="EMBL" id="EPE27114.1"/>
    </source>
</evidence>
<accession>S3CPP7</accession>
<dbReference type="EMBL" id="KE145370">
    <property type="protein sequence ID" value="EPE27114.1"/>
    <property type="molecule type" value="Genomic_DNA"/>
</dbReference>
<dbReference type="AlphaFoldDB" id="S3CPP7"/>
<sequence>MFPGRDMNYGVELEFLFAFHEEELSVRGDQIKKNLDYATREQYPEFTPTTLPNHVYNSWGIVDDDASEPRAYNGEPQAILQRNLRKQCPQIPTKIFGTIYGSKKALANLKYDKWIITPDHTVNGVGSENVQNRLPKHHISSNKWDSYGMELVSPVLNTRFANHKEEIQQLVTAAVGTPQNKHSSFITNQCGFHVHVEAPQDLEVLKELAILVLLFEEKISRLHPPVRRPGHASAAGQLESNRLYFLDVDEDNPNRVGGDFSTKALIAENGSVQRIRNRINIIAKKTSLSQKMCWPARIGSPNGDRNRLVNFTYLVRGEDFAETIEFRQARGTLDPDEISHWIDFCVGLVRLAEYYSKNPDAFPVKNFDDLHSGEGTPENPVGVFRLMKDMGLSQEAVRFWDGKIKKYEAYQVGMKTIGRTLKYRPLTIIPIIRTMNSHSTIIVPLLPQQPQKLQLPPLSSLFPPKVQLQAYLTLHLKQLPKSCDFEVIETKQMGTSSHMFSEETSWCRHHAGDKQRGKKLESLHQNQKKAIPPATKQKIQTNTNPSKKLLRRR</sequence>
<feature type="region of interest" description="Disordered" evidence="1">
    <location>
        <begin position="508"/>
        <end position="553"/>
    </location>
</feature>
<gene>
    <name evidence="2" type="ORF">GLAREA_03028</name>
</gene>
<name>S3CPP7_GLAL2</name>
<dbReference type="Pfam" id="PF12224">
    <property type="entry name" value="Amidoligase_2"/>
    <property type="match status" value="1"/>
</dbReference>
<dbReference type="KEGG" id="glz:GLAREA_03028"/>
<dbReference type="RefSeq" id="XP_008086304.1">
    <property type="nucleotide sequence ID" value="XM_008088113.1"/>
</dbReference>
<dbReference type="OMA" id="ISHWIDF"/>
<reference evidence="2 3" key="1">
    <citation type="journal article" date="2013" name="BMC Genomics">
        <title>Genomics-driven discovery of the pneumocandin biosynthetic gene cluster in the fungus Glarea lozoyensis.</title>
        <authorList>
            <person name="Chen L."/>
            <person name="Yue Q."/>
            <person name="Zhang X."/>
            <person name="Xiang M."/>
            <person name="Wang C."/>
            <person name="Li S."/>
            <person name="Che Y."/>
            <person name="Ortiz-Lopez F.J."/>
            <person name="Bills G.F."/>
            <person name="Liu X."/>
            <person name="An Z."/>
        </authorList>
    </citation>
    <scope>NUCLEOTIDE SEQUENCE [LARGE SCALE GENOMIC DNA]</scope>
    <source>
        <strain evidence="3">ATCC 20868 / MF5171</strain>
    </source>
</reference>
<dbReference type="HOGENOM" id="CLU_572439_0_0_1"/>
<evidence type="ECO:0000313" key="3">
    <source>
        <dbReference type="Proteomes" id="UP000016922"/>
    </source>
</evidence>
<feature type="compositionally biased region" description="Polar residues" evidence="1">
    <location>
        <begin position="537"/>
        <end position="546"/>
    </location>
</feature>
<dbReference type="eggNOG" id="ENOG502SUNA">
    <property type="taxonomic scope" value="Eukaryota"/>
</dbReference>
<dbReference type="GeneID" id="19462084"/>
<keyword evidence="3" id="KW-1185">Reference proteome</keyword>
<feature type="compositionally biased region" description="Basic and acidic residues" evidence="1">
    <location>
        <begin position="510"/>
        <end position="522"/>
    </location>
</feature>
<dbReference type="Proteomes" id="UP000016922">
    <property type="component" value="Unassembled WGS sequence"/>
</dbReference>
<evidence type="ECO:0008006" key="4">
    <source>
        <dbReference type="Google" id="ProtNLM"/>
    </source>
</evidence>
<protein>
    <recommendedName>
        <fullName evidence="4">Amidoligase enzyme</fullName>
    </recommendedName>
</protein>
<organism evidence="2 3">
    <name type="scientific">Glarea lozoyensis (strain ATCC 20868 / MF5171)</name>
    <dbReference type="NCBI Taxonomy" id="1116229"/>
    <lineage>
        <taxon>Eukaryota</taxon>
        <taxon>Fungi</taxon>
        <taxon>Dikarya</taxon>
        <taxon>Ascomycota</taxon>
        <taxon>Pezizomycotina</taxon>
        <taxon>Leotiomycetes</taxon>
        <taxon>Helotiales</taxon>
        <taxon>Helotiaceae</taxon>
        <taxon>Glarea</taxon>
    </lineage>
</organism>
<dbReference type="PANTHER" id="PTHR36847">
    <property type="entry name" value="AMIDOLIGASE ENZYME"/>
    <property type="match status" value="1"/>
</dbReference>
<dbReference type="OrthoDB" id="412402at2759"/>
<proteinExistence type="predicted"/>
<evidence type="ECO:0000256" key="1">
    <source>
        <dbReference type="SAM" id="MobiDB-lite"/>
    </source>
</evidence>
<dbReference type="PANTHER" id="PTHR36847:SF1">
    <property type="entry name" value="AMIDOLIGASE ENZYME"/>
    <property type="match status" value="1"/>
</dbReference>